<proteinExistence type="predicted"/>
<keyword evidence="1" id="KW-0547">Nucleotide-binding</keyword>
<dbReference type="InterPro" id="IPR032875">
    <property type="entry name" value="Succ_CoA_lig_flav_dom"/>
</dbReference>
<accession>A0ABV9L076</accession>
<dbReference type="Pfam" id="PF19045">
    <property type="entry name" value="Ligase_CoA_2"/>
    <property type="match status" value="1"/>
</dbReference>
<dbReference type="InterPro" id="IPR016102">
    <property type="entry name" value="Succinyl-CoA_synth-like"/>
</dbReference>
<evidence type="ECO:0000259" key="2">
    <source>
        <dbReference type="PROSITE" id="PS50975"/>
    </source>
</evidence>
<gene>
    <name evidence="3" type="ORF">ACFO6W_19670</name>
</gene>
<dbReference type="Gene3D" id="3.30.1490.20">
    <property type="entry name" value="ATP-grasp fold, A domain"/>
    <property type="match status" value="1"/>
</dbReference>
<dbReference type="PANTHER" id="PTHR42793">
    <property type="entry name" value="COA BINDING DOMAIN CONTAINING PROTEIN"/>
    <property type="match status" value="1"/>
</dbReference>
<dbReference type="Pfam" id="PF13607">
    <property type="entry name" value="Succ_CoA_lig"/>
    <property type="match status" value="1"/>
</dbReference>
<organism evidence="3 4">
    <name type="scientific">Dysgonomonas termitidis</name>
    <dbReference type="NCBI Taxonomy" id="1516126"/>
    <lineage>
        <taxon>Bacteria</taxon>
        <taxon>Pseudomonadati</taxon>
        <taxon>Bacteroidota</taxon>
        <taxon>Bacteroidia</taxon>
        <taxon>Bacteroidales</taxon>
        <taxon>Dysgonomonadaceae</taxon>
        <taxon>Dysgonomonas</taxon>
    </lineage>
</organism>
<dbReference type="PROSITE" id="PS50975">
    <property type="entry name" value="ATP_GRASP"/>
    <property type="match status" value="1"/>
</dbReference>
<evidence type="ECO:0000313" key="4">
    <source>
        <dbReference type="Proteomes" id="UP001596023"/>
    </source>
</evidence>
<dbReference type="SMART" id="SM00881">
    <property type="entry name" value="CoA_binding"/>
    <property type="match status" value="1"/>
</dbReference>
<evidence type="ECO:0000313" key="3">
    <source>
        <dbReference type="EMBL" id="MFC4675910.1"/>
    </source>
</evidence>
<dbReference type="Gene3D" id="3.40.50.720">
    <property type="entry name" value="NAD(P)-binding Rossmann-like Domain"/>
    <property type="match status" value="1"/>
</dbReference>
<name>A0ABV9L076_9BACT</name>
<protein>
    <submittedName>
        <fullName evidence="3">Acetate--CoA ligase family protein</fullName>
    </submittedName>
</protein>
<dbReference type="InterPro" id="IPR036291">
    <property type="entry name" value="NAD(P)-bd_dom_sf"/>
</dbReference>
<dbReference type="Pfam" id="PF13549">
    <property type="entry name" value="ATP-grasp_5"/>
    <property type="match status" value="1"/>
</dbReference>
<keyword evidence="4" id="KW-1185">Reference proteome</keyword>
<dbReference type="Gene3D" id="3.40.50.261">
    <property type="entry name" value="Succinyl-CoA synthetase domains"/>
    <property type="match status" value="2"/>
</dbReference>
<dbReference type="InterPro" id="IPR003781">
    <property type="entry name" value="CoA-bd"/>
</dbReference>
<dbReference type="Gene3D" id="3.30.470.20">
    <property type="entry name" value="ATP-grasp fold, B domain"/>
    <property type="match status" value="1"/>
</dbReference>
<feature type="domain" description="ATP-grasp" evidence="2">
    <location>
        <begin position="488"/>
        <end position="690"/>
    </location>
</feature>
<dbReference type="SUPFAM" id="SSF51735">
    <property type="entry name" value="NAD(P)-binding Rossmann-fold domains"/>
    <property type="match status" value="1"/>
</dbReference>
<dbReference type="RefSeq" id="WP_379999599.1">
    <property type="nucleotide sequence ID" value="NZ_JBHSGN010000120.1"/>
</dbReference>
<comment type="caution">
    <text evidence="3">The sequence shown here is derived from an EMBL/GenBank/DDBJ whole genome shotgun (WGS) entry which is preliminary data.</text>
</comment>
<dbReference type="SUPFAM" id="SSF56059">
    <property type="entry name" value="Glutathione synthetase ATP-binding domain-like"/>
    <property type="match status" value="1"/>
</dbReference>
<reference evidence="4" key="1">
    <citation type="journal article" date="2019" name="Int. J. Syst. Evol. Microbiol.">
        <title>The Global Catalogue of Microorganisms (GCM) 10K type strain sequencing project: providing services to taxonomists for standard genome sequencing and annotation.</title>
        <authorList>
            <consortium name="The Broad Institute Genomics Platform"/>
            <consortium name="The Broad Institute Genome Sequencing Center for Infectious Disease"/>
            <person name="Wu L."/>
            <person name="Ma J."/>
        </authorList>
    </citation>
    <scope>NUCLEOTIDE SEQUENCE [LARGE SCALE GENOMIC DNA]</scope>
    <source>
        <strain evidence="4">CCUG 66188</strain>
    </source>
</reference>
<dbReference type="Pfam" id="PF13380">
    <property type="entry name" value="CoA_binding_2"/>
    <property type="match status" value="1"/>
</dbReference>
<dbReference type="InterPro" id="IPR011761">
    <property type="entry name" value="ATP-grasp"/>
</dbReference>
<dbReference type="InterPro" id="IPR043938">
    <property type="entry name" value="Ligase_CoA_dom"/>
</dbReference>
<keyword evidence="1" id="KW-0067">ATP-binding</keyword>
<dbReference type="Proteomes" id="UP001596023">
    <property type="component" value="Unassembled WGS sequence"/>
</dbReference>
<dbReference type="EMBL" id="JBHSGN010000120">
    <property type="protein sequence ID" value="MFC4675910.1"/>
    <property type="molecule type" value="Genomic_DNA"/>
</dbReference>
<evidence type="ECO:0000256" key="1">
    <source>
        <dbReference type="PROSITE-ProRule" id="PRU00409"/>
    </source>
</evidence>
<sequence>MIYEQLINPKSIVVVGASDNILKPGGSVLHNLATGTFDKDLYVVNARGGSIQGIKAYVSIEEIPGTDLAIISVPANQCLQTVEYLAKEKGVKAFIVFSAGFSEESEDGAKLEKELVDIVNKAGAIMIGPNCSGFFNTKHQSIFTRPVPNLDPQGVDIISSSGGTITYIIESAMRIGLRFNSAWSIGNAAQVGVEDILEFLDNEFDPKSSPKIKLLYLEKIADPDRFLNHSASLIRKGCKIAAIKSGSSSSGSRAASSHTGAIASSDSAVEALFRKAGIIRCYSREELANVAAVLTLKEIKGRNLVIITQAGGPAVILTDALSKGNIDVPEMDKELAAELKGHLLPGAAVSNPIDIIGTGTGEHMAICIDFCEKRFKEIDGIAVIYGNPGVSNVAEAYEILDQKIRTCRLPIYPILPSVIAASQEMDNFVKKGHVNFTDEYALANALSKVVSWTPPSVGKMEDIKIDIPRIRNIIDNAPDGYIDSDTIRELFDAAGIPQVQELVTNDKDKAINFANKIGYPIVAKCVGPVHKSDVGGVVLNIRSDNHLALEFDRLMKIPAATEVMIQPMLSGQELFVGAKYESKYGHIVLCGLGGIFVEILKDVASGLAPLSFNEASSMIRSLRAYKIIQGTRGQKGLNEKLFTEIIVRLSILLRFATEIKEMDINPLLANEEKVIAVDARIRIEKLQVIP</sequence>
<dbReference type="InterPro" id="IPR013815">
    <property type="entry name" value="ATP_grasp_subdomain_1"/>
</dbReference>
<dbReference type="PANTHER" id="PTHR42793:SF1">
    <property type="entry name" value="PEPTIDYL-LYSINE N-ACETYLTRANSFERASE PATZ"/>
    <property type="match status" value="1"/>
</dbReference>
<keyword evidence="3" id="KW-0436">Ligase</keyword>
<dbReference type="SUPFAM" id="SSF52210">
    <property type="entry name" value="Succinyl-CoA synthetase domains"/>
    <property type="match status" value="2"/>
</dbReference>
<dbReference type="GO" id="GO:0016874">
    <property type="term" value="F:ligase activity"/>
    <property type="evidence" value="ECO:0007669"/>
    <property type="project" value="UniProtKB-KW"/>
</dbReference>